<gene>
    <name evidence="2" type="ORF">LSTR_LSTR004269</name>
</gene>
<accession>A0A482WHF5</accession>
<comment type="caution">
    <text evidence="2">The sequence shown here is derived from an EMBL/GenBank/DDBJ whole genome shotgun (WGS) entry which is preliminary data.</text>
</comment>
<keyword evidence="3" id="KW-1185">Reference proteome</keyword>
<name>A0A482WHF5_LAOST</name>
<dbReference type="AlphaFoldDB" id="A0A482WHF5"/>
<evidence type="ECO:0000313" key="2">
    <source>
        <dbReference type="EMBL" id="RZF32878.1"/>
    </source>
</evidence>
<feature type="region of interest" description="Disordered" evidence="1">
    <location>
        <begin position="1"/>
        <end position="22"/>
    </location>
</feature>
<protein>
    <submittedName>
        <fullName evidence="2">Uncharacterized protein</fullName>
    </submittedName>
</protein>
<evidence type="ECO:0000313" key="3">
    <source>
        <dbReference type="Proteomes" id="UP000291343"/>
    </source>
</evidence>
<sequence length="156" mass="18204">MPLKKSPLKENLQTEETDKNTDKLHQFGEFAIQNIQPVKIGKSNVNLHELVASEEEFIQKNLQTEETDKNTDNLHDFEEFVTQESIQAENNINLNEFGDVSIREIFQVENKIGNGANLHEFEYLQIKEVKMLTKIMLVYCIQRSDRSRKCASRILY</sequence>
<dbReference type="EMBL" id="QKKF02035739">
    <property type="protein sequence ID" value="RZF32878.1"/>
    <property type="molecule type" value="Genomic_DNA"/>
</dbReference>
<dbReference type="SMR" id="A0A482WHF5"/>
<dbReference type="InParanoid" id="A0A482WHF5"/>
<evidence type="ECO:0000256" key="1">
    <source>
        <dbReference type="SAM" id="MobiDB-lite"/>
    </source>
</evidence>
<reference evidence="2 3" key="1">
    <citation type="journal article" date="2017" name="Gigascience">
        <title>Genome sequence of the small brown planthopper, Laodelphax striatellus.</title>
        <authorList>
            <person name="Zhu J."/>
            <person name="Jiang F."/>
            <person name="Wang X."/>
            <person name="Yang P."/>
            <person name="Bao Y."/>
            <person name="Zhao W."/>
            <person name="Wang W."/>
            <person name="Lu H."/>
            <person name="Wang Q."/>
            <person name="Cui N."/>
            <person name="Li J."/>
            <person name="Chen X."/>
            <person name="Luo L."/>
            <person name="Yu J."/>
            <person name="Kang L."/>
            <person name="Cui F."/>
        </authorList>
    </citation>
    <scope>NUCLEOTIDE SEQUENCE [LARGE SCALE GENOMIC DNA]</scope>
    <source>
        <strain evidence="2">Lst14</strain>
    </source>
</reference>
<proteinExistence type="predicted"/>
<organism evidence="2 3">
    <name type="scientific">Laodelphax striatellus</name>
    <name type="common">Small brown planthopper</name>
    <name type="synonym">Delphax striatella</name>
    <dbReference type="NCBI Taxonomy" id="195883"/>
    <lineage>
        <taxon>Eukaryota</taxon>
        <taxon>Metazoa</taxon>
        <taxon>Ecdysozoa</taxon>
        <taxon>Arthropoda</taxon>
        <taxon>Hexapoda</taxon>
        <taxon>Insecta</taxon>
        <taxon>Pterygota</taxon>
        <taxon>Neoptera</taxon>
        <taxon>Paraneoptera</taxon>
        <taxon>Hemiptera</taxon>
        <taxon>Auchenorrhyncha</taxon>
        <taxon>Fulgoroidea</taxon>
        <taxon>Delphacidae</taxon>
        <taxon>Criomorphinae</taxon>
        <taxon>Laodelphax</taxon>
    </lineage>
</organism>
<dbReference type="Proteomes" id="UP000291343">
    <property type="component" value="Unassembled WGS sequence"/>
</dbReference>